<dbReference type="AlphaFoldDB" id="A0A5J4PTA8"/>
<name>A0A5J4PTA8_9EUKA</name>
<accession>A0A5J4PTA8</accession>
<dbReference type="OrthoDB" id="5988713at2759"/>
<evidence type="ECO:0000313" key="2">
    <source>
        <dbReference type="Proteomes" id="UP000324800"/>
    </source>
</evidence>
<protein>
    <submittedName>
        <fullName evidence="1">Uncharacterized protein</fullName>
    </submittedName>
</protein>
<organism evidence="1 2">
    <name type="scientific">Streblomastix strix</name>
    <dbReference type="NCBI Taxonomy" id="222440"/>
    <lineage>
        <taxon>Eukaryota</taxon>
        <taxon>Metamonada</taxon>
        <taxon>Preaxostyla</taxon>
        <taxon>Oxymonadida</taxon>
        <taxon>Streblomastigidae</taxon>
        <taxon>Streblomastix</taxon>
    </lineage>
</organism>
<evidence type="ECO:0000313" key="1">
    <source>
        <dbReference type="EMBL" id="KAA6312372.1"/>
    </source>
</evidence>
<comment type="caution">
    <text evidence="1">The sequence shown here is derived from an EMBL/GenBank/DDBJ whole genome shotgun (WGS) entry which is preliminary data.</text>
</comment>
<sequence>KPFVPHIMQNKTYQYLLANGRQHEFKPTQYFITYDFETVPKIVNKKFGKSSYQMYELFPSSVASTIRNKQEAEQVNADNQYITEACTIDETIPYQMEVPIVGFNSSRFDIQLIISQMQCKDWTISNYIGSPIQAKQVIARHKKMNLKVKFVDMLTYL</sequence>
<dbReference type="Proteomes" id="UP000324800">
    <property type="component" value="Unassembled WGS sequence"/>
</dbReference>
<feature type="non-terminal residue" evidence="1">
    <location>
        <position position="1"/>
    </location>
</feature>
<reference evidence="1 2" key="1">
    <citation type="submission" date="2019-03" db="EMBL/GenBank/DDBJ databases">
        <title>Single cell metagenomics reveals metabolic interactions within the superorganism composed of flagellate Streblomastix strix and complex community of Bacteroidetes bacteria on its surface.</title>
        <authorList>
            <person name="Treitli S.C."/>
            <person name="Kolisko M."/>
            <person name="Husnik F."/>
            <person name="Keeling P."/>
            <person name="Hampl V."/>
        </authorList>
    </citation>
    <scope>NUCLEOTIDE SEQUENCE [LARGE SCALE GENOMIC DNA]</scope>
    <source>
        <strain evidence="1">ST1C</strain>
    </source>
</reference>
<dbReference type="EMBL" id="SNRW01048817">
    <property type="protein sequence ID" value="KAA6312372.1"/>
    <property type="molecule type" value="Genomic_DNA"/>
</dbReference>
<proteinExistence type="predicted"/>
<gene>
    <name evidence="1" type="ORF">EZS28_055936</name>
</gene>